<dbReference type="EMBL" id="BJFL01000011">
    <property type="protein sequence ID" value="GDY31106.1"/>
    <property type="molecule type" value="Genomic_DNA"/>
</dbReference>
<feature type="region of interest" description="Disordered" evidence="1">
    <location>
        <begin position="32"/>
        <end position="67"/>
    </location>
</feature>
<evidence type="ECO:0000313" key="3">
    <source>
        <dbReference type="Proteomes" id="UP000298860"/>
    </source>
</evidence>
<evidence type="ECO:0000256" key="1">
    <source>
        <dbReference type="SAM" id="MobiDB-lite"/>
    </source>
</evidence>
<gene>
    <name evidence="2" type="ORF">GTS_27390</name>
</gene>
<comment type="caution">
    <text evidence="2">The sequence shown here is derived from an EMBL/GenBank/DDBJ whole genome shotgun (WGS) entry which is preliminary data.</text>
</comment>
<accession>A0A4D4J9D7</accession>
<dbReference type="Proteomes" id="UP000298860">
    <property type="component" value="Unassembled WGS sequence"/>
</dbReference>
<name>A0A4D4J9D7_9PSEU</name>
<dbReference type="AlphaFoldDB" id="A0A4D4J9D7"/>
<evidence type="ECO:0000313" key="2">
    <source>
        <dbReference type="EMBL" id="GDY31106.1"/>
    </source>
</evidence>
<organism evidence="2 3">
    <name type="scientific">Gandjariella thermophila</name>
    <dbReference type="NCBI Taxonomy" id="1931992"/>
    <lineage>
        <taxon>Bacteria</taxon>
        <taxon>Bacillati</taxon>
        <taxon>Actinomycetota</taxon>
        <taxon>Actinomycetes</taxon>
        <taxon>Pseudonocardiales</taxon>
        <taxon>Pseudonocardiaceae</taxon>
        <taxon>Gandjariella</taxon>
    </lineage>
</organism>
<proteinExistence type="predicted"/>
<keyword evidence="3" id="KW-1185">Reference proteome</keyword>
<sequence>MVGEGAGVGELLDREIGLAEIDQDEGLFGRGVGEQAQRAGLTGGGLGASLSTPPRVGRVQPPGNVPG</sequence>
<reference evidence="3" key="1">
    <citation type="submission" date="2019-04" db="EMBL/GenBank/DDBJ databases">
        <title>Draft genome sequence of Pseudonocardiaceae bacterium SL3-2-4.</title>
        <authorList>
            <person name="Ningsih F."/>
            <person name="Yokota A."/>
            <person name="Sakai Y."/>
            <person name="Nanatani K."/>
            <person name="Yabe S."/>
            <person name="Oetari A."/>
            <person name="Sjamsuridzal W."/>
        </authorList>
    </citation>
    <scope>NUCLEOTIDE SEQUENCE [LARGE SCALE GENOMIC DNA]</scope>
    <source>
        <strain evidence="3">SL3-2-4</strain>
    </source>
</reference>
<protein>
    <submittedName>
        <fullName evidence="2">Uncharacterized protein</fullName>
    </submittedName>
</protein>